<dbReference type="OrthoDB" id="7069379at2"/>
<keyword evidence="4" id="KW-1185">Reference proteome</keyword>
<dbReference type="InterPro" id="IPR027417">
    <property type="entry name" value="P-loop_NTPase"/>
</dbReference>
<sequence>MSLYLRRIAIDGFRKFREAMAIEGLTDGLNIVIEPNETGKSTVLEALRAAFFVRHGTKNQLAQSFAPYGEAVGPEIQVSFDADGAPWTVTKRFLRGASIEVTGPQGKAQGEEAEARLHALLGSVRDTSQRGDAGSYGALGLLWVAQAEALTVTGPGQIVRDTVRSTLEAEVGSIMGGPAYARVRTRIDEQYGRYWSPTGQKRGRQNEARERVEQAEAAARDASERLAGLERTFSELESARSRLKVVHREIADDTDVQARKDLTASLETARAAAQILATRRAEHEAISAKTRNLEDLVDRHRKATDERTSAELALEAARSRRAEVREGLATAQQRLADARSALEAARTARQEARRALSAGEELLRTSRRRSAVSAARARHAELVDLERLQVEAAALTATLIPAKAMDAIEANERLVAEARAARAAGATRVALVGDAAGILIDGEPMAIGERTLSGETRVRFGNAELIITPPAGAASAEGALSSALERQASAFADLGLTSLAEARARNDTARDAVGELRTIAARIAAVTPADDVIGLASGPDALKLFIVELVDEDEAVEADIPDVALLTAKLEAADTALARAEGAQESAVEALRRAEKEDAPLASAEAGAASTLANANGQIETIEGRPEFPTLAADVVRAREQTAEAAVKLEEATRDATAHDPAAITRRIETIDARVKAAGEARVKLEMDVARLEGTVESEGGKGLADREAGAREEAEAARAALQRITEESDTLKLLRDTLDEARDETSAKFVGPVAKRAKRHIERLLPGCDLSFSEDLTLEAVVRGGISEGCGDLSRGTQEQLAVLTRIAFADMLLEQGRPVSLILDDPLVYADDARLDLMIEILSEAAERMQVVLLTCRDRAFRHVPGNRLSMARILLDGV</sequence>
<evidence type="ECO:0000313" key="3">
    <source>
        <dbReference type="EMBL" id="TGX49167.1"/>
    </source>
</evidence>
<dbReference type="GO" id="GO:0006302">
    <property type="term" value="P:double-strand break repair"/>
    <property type="evidence" value="ECO:0007669"/>
    <property type="project" value="InterPro"/>
</dbReference>
<dbReference type="InterPro" id="IPR038729">
    <property type="entry name" value="Rad50/SbcC_AAA"/>
</dbReference>
<dbReference type="SUPFAM" id="SSF52540">
    <property type="entry name" value="P-loop containing nucleoside triphosphate hydrolases"/>
    <property type="match status" value="1"/>
</dbReference>
<evidence type="ECO:0000256" key="1">
    <source>
        <dbReference type="SAM" id="Coils"/>
    </source>
</evidence>
<dbReference type="RefSeq" id="WP_135965661.1">
    <property type="nucleotide sequence ID" value="NZ_SRXT01000009.1"/>
</dbReference>
<feature type="coiled-coil region" evidence="1">
    <location>
        <begin position="205"/>
        <end position="239"/>
    </location>
</feature>
<dbReference type="Pfam" id="PF13476">
    <property type="entry name" value="AAA_23"/>
    <property type="match status" value="1"/>
</dbReference>
<evidence type="ECO:0000259" key="2">
    <source>
        <dbReference type="Pfam" id="PF13476"/>
    </source>
</evidence>
<organism evidence="3 4">
    <name type="scientific">Sphingomonas gei</name>
    <dbReference type="NCBI Taxonomy" id="1395960"/>
    <lineage>
        <taxon>Bacteria</taxon>
        <taxon>Pseudomonadati</taxon>
        <taxon>Pseudomonadota</taxon>
        <taxon>Alphaproteobacteria</taxon>
        <taxon>Sphingomonadales</taxon>
        <taxon>Sphingomonadaceae</taxon>
        <taxon>Sphingomonas</taxon>
    </lineage>
</organism>
<name>A0A4S1X2D7_9SPHN</name>
<dbReference type="Proteomes" id="UP000306147">
    <property type="component" value="Unassembled WGS sequence"/>
</dbReference>
<evidence type="ECO:0000313" key="4">
    <source>
        <dbReference type="Proteomes" id="UP000306147"/>
    </source>
</evidence>
<feature type="domain" description="Rad50/SbcC-type AAA" evidence="2">
    <location>
        <begin position="7"/>
        <end position="54"/>
    </location>
</feature>
<dbReference type="AlphaFoldDB" id="A0A4S1X2D7"/>
<dbReference type="EMBL" id="SRXT01000009">
    <property type="protein sequence ID" value="TGX49167.1"/>
    <property type="molecule type" value="Genomic_DNA"/>
</dbReference>
<keyword evidence="1" id="KW-0175">Coiled coil</keyword>
<dbReference type="PANTHER" id="PTHR41259:SF1">
    <property type="entry name" value="DOUBLE-STRAND BREAK REPAIR RAD50 ATPASE, PUTATIVE-RELATED"/>
    <property type="match status" value="1"/>
</dbReference>
<gene>
    <name evidence="3" type="ORF">E5A73_20235</name>
</gene>
<dbReference type="Gene3D" id="3.40.50.300">
    <property type="entry name" value="P-loop containing nucleotide triphosphate hydrolases"/>
    <property type="match status" value="2"/>
</dbReference>
<dbReference type="GO" id="GO:0016887">
    <property type="term" value="F:ATP hydrolysis activity"/>
    <property type="evidence" value="ECO:0007669"/>
    <property type="project" value="InterPro"/>
</dbReference>
<feature type="coiled-coil region" evidence="1">
    <location>
        <begin position="286"/>
        <end position="355"/>
    </location>
</feature>
<feature type="coiled-coil region" evidence="1">
    <location>
        <begin position="708"/>
        <end position="745"/>
    </location>
</feature>
<accession>A0A4S1X2D7</accession>
<dbReference type="PANTHER" id="PTHR41259">
    <property type="entry name" value="DOUBLE-STRAND BREAK REPAIR RAD50 ATPASE, PUTATIVE-RELATED"/>
    <property type="match status" value="1"/>
</dbReference>
<protein>
    <recommendedName>
        <fullName evidence="2">Rad50/SbcC-type AAA domain-containing protein</fullName>
    </recommendedName>
</protein>
<comment type="caution">
    <text evidence="3">The sequence shown here is derived from an EMBL/GenBank/DDBJ whole genome shotgun (WGS) entry which is preliminary data.</text>
</comment>
<reference evidence="3 4" key="1">
    <citation type="submission" date="2019-04" db="EMBL/GenBank/DDBJ databases">
        <title>Sphingomonas psychrotolerans sp. nov., isolated from soil in the Tianshan Mountains, Xinjiang, China.</title>
        <authorList>
            <person name="Luo Y."/>
            <person name="Sheng H."/>
        </authorList>
    </citation>
    <scope>NUCLEOTIDE SEQUENCE [LARGE SCALE GENOMIC DNA]</scope>
    <source>
        <strain evidence="3 4">ZFGT-11</strain>
    </source>
</reference>
<proteinExistence type="predicted"/>